<feature type="compositionally biased region" description="Basic and acidic residues" evidence="1">
    <location>
        <begin position="11"/>
        <end position="24"/>
    </location>
</feature>
<comment type="caution">
    <text evidence="2">The sequence shown here is derived from an EMBL/GenBank/DDBJ whole genome shotgun (WGS) entry which is preliminary data.</text>
</comment>
<evidence type="ECO:0000256" key="1">
    <source>
        <dbReference type="SAM" id="MobiDB-lite"/>
    </source>
</evidence>
<keyword evidence="2" id="KW-0808">Transferase</keyword>
<keyword evidence="2" id="KW-0695">RNA-directed DNA polymerase</keyword>
<sequence>MMIKEDENEDELHQNMDLHQERREVATIRESKYKTKMEQYYNQK</sequence>
<reference evidence="2" key="1">
    <citation type="journal article" date="2019" name="Sci. Rep.">
        <title>Draft genome of Tanacetum cinerariifolium, the natural source of mosquito coil.</title>
        <authorList>
            <person name="Yamashiro T."/>
            <person name="Shiraishi A."/>
            <person name="Satake H."/>
            <person name="Nakayama K."/>
        </authorList>
    </citation>
    <scope>NUCLEOTIDE SEQUENCE</scope>
</reference>
<evidence type="ECO:0000313" key="2">
    <source>
        <dbReference type="EMBL" id="GFC79807.1"/>
    </source>
</evidence>
<dbReference type="AlphaFoldDB" id="A0A699R450"/>
<feature type="non-terminal residue" evidence="2">
    <location>
        <position position="44"/>
    </location>
</feature>
<feature type="compositionally biased region" description="Acidic residues" evidence="1">
    <location>
        <begin position="1"/>
        <end position="10"/>
    </location>
</feature>
<dbReference type="EMBL" id="BKCJ011072139">
    <property type="protein sequence ID" value="GFC79807.1"/>
    <property type="molecule type" value="Genomic_DNA"/>
</dbReference>
<keyword evidence="2" id="KW-0548">Nucleotidyltransferase</keyword>
<organism evidence="2">
    <name type="scientific">Tanacetum cinerariifolium</name>
    <name type="common">Dalmatian daisy</name>
    <name type="synonym">Chrysanthemum cinerariifolium</name>
    <dbReference type="NCBI Taxonomy" id="118510"/>
    <lineage>
        <taxon>Eukaryota</taxon>
        <taxon>Viridiplantae</taxon>
        <taxon>Streptophyta</taxon>
        <taxon>Embryophyta</taxon>
        <taxon>Tracheophyta</taxon>
        <taxon>Spermatophyta</taxon>
        <taxon>Magnoliopsida</taxon>
        <taxon>eudicotyledons</taxon>
        <taxon>Gunneridae</taxon>
        <taxon>Pentapetalae</taxon>
        <taxon>asterids</taxon>
        <taxon>campanulids</taxon>
        <taxon>Asterales</taxon>
        <taxon>Asteraceae</taxon>
        <taxon>Asteroideae</taxon>
        <taxon>Anthemideae</taxon>
        <taxon>Anthemidinae</taxon>
        <taxon>Tanacetum</taxon>
    </lineage>
</organism>
<proteinExistence type="predicted"/>
<protein>
    <submittedName>
        <fullName evidence="2">Reverse transcriptase domain-containing protein</fullName>
    </submittedName>
</protein>
<gene>
    <name evidence="2" type="ORF">Tci_851777</name>
</gene>
<name>A0A699R450_TANCI</name>
<feature type="region of interest" description="Disordered" evidence="1">
    <location>
        <begin position="1"/>
        <end position="24"/>
    </location>
</feature>
<dbReference type="GO" id="GO:0003964">
    <property type="term" value="F:RNA-directed DNA polymerase activity"/>
    <property type="evidence" value="ECO:0007669"/>
    <property type="project" value="UniProtKB-KW"/>
</dbReference>
<accession>A0A699R450</accession>